<evidence type="ECO:0000256" key="2">
    <source>
        <dbReference type="ARBA" id="ARBA00011881"/>
    </source>
</evidence>
<organism evidence="5 6">
    <name type="scientific">candidate division MSBL1 archaeon SCGC-AAA259E17</name>
    <dbReference type="NCBI Taxonomy" id="1698263"/>
    <lineage>
        <taxon>Archaea</taxon>
        <taxon>Methanobacteriati</taxon>
        <taxon>Methanobacteriota</taxon>
        <taxon>candidate division MSBL1</taxon>
    </lineage>
</organism>
<dbReference type="InterPro" id="IPR016161">
    <property type="entry name" value="Ald_DH/histidinol_DH"/>
</dbReference>
<reference evidence="5 6" key="1">
    <citation type="journal article" date="2016" name="Sci. Rep.">
        <title>Metabolic traits of an uncultured archaeal lineage -MSBL1- from brine pools of the Red Sea.</title>
        <authorList>
            <person name="Mwirichia R."/>
            <person name="Alam I."/>
            <person name="Rashid M."/>
            <person name="Vinu M."/>
            <person name="Ba-Alawi W."/>
            <person name="Anthony Kamau A."/>
            <person name="Kamanda Ngugi D."/>
            <person name="Goker M."/>
            <person name="Klenk H.P."/>
            <person name="Bajic V."/>
            <person name="Stingl U."/>
        </authorList>
    </citation>
    <scope>NUCLEOTIDE SEQUENCE [LARGE SCALE GENOMIC DNA]</scope>
    <source>
        <strain evidence="5">SCGC-AAA259E17</strain>
    </source>
</reference>
<keyword evidence="3" id="KW-0560">Oxidoreductase</keyword>
<dbReference type="AlphaFoldDB" id="A0A133UF91"/>
<evidence type="ECO:0000256" key="3">
    <source>
        <dbReference type="ARBA" id="ARBA00023002"/>
    </source>
</evidence>
<dbReference type="PANTHER" id="PTHR43353:SF5">
    <property type="entry name" value="SUCCINATE-SEMIALDEHYDE DEHYDROGENASE, MITOCHONDRIAL"/>
    <property type="match status" value="1"/>
</dbReference>
<evidence type="ECO:0000313" key="5">
    <source>
        <dbReference type="EMBL" id="KXA92840.1"/>
    </source>
</evidence>
<dbReference type="SUPFAM" id="SSF53720">
    <property type="entry name" value="ALDH-like"/>
    <property type="match status" value="1"/>
</dbReference>
<dbReference type="CDD" id="cd07103">
    <property type="entry name" value="ALDH_F5_SSADH_GabD"/>
    <property type="match status" value="1"/>
</dbReference>
<comment type="subunit">
    <text evidence="2">Homotetramer.</text>
</comment>
<accession>A0A133UF91</accession>
<evidence type="ECO:0000259" key="4">
    <source>
        <dbReference type="Pfam" id="PF00171"/>
    </source>
</evidence>
<gene>
    <name evidence="5" type="ORF">AKJ64_02055</name>
</gene>
<name>A0A133UF91_9EURY</name>
<dbReference type="InterPro" id="IPR016163">
    <property type="entry name" value="Ald_DH_C"/>
</dbReference>
<dbReference type="InterPro" id="IPR016162">
    <property type="entry name" value="Ald_DH_N"/>
</dbReference>
<evidence type="ECO:0000313" key="6">
    <source>
        <dbReference type="Proteomes" id="UP000070373"/>
    </source>
</evidence>
<dbReference type="PANTHER" id="PTHR43353">
    <property type="entry name" value="SUCCINATE-SEMIALDEHYDE DEHYDROGENASE, MITOCHONDRIAL"/>
    <property type="match status" value="1"/>
</dbReference>
<dbReference type="InterPro" id="IPR050740">
    <property type="entry name" value="Aldehyde_DH_Superfamily"/>
</dbReference>
<feature type="domain" description="Aldehyde dehydrogenase" evidence="4">
    <location>
        <begin position="15"/>
        <end position="479"/>
    </location>
</feature>
<protein>
    <recommendedName>
        <fullName evidence="4">Aldehyde dehydrogenase domain-containing protein</fullName>
    </recommendedName>
</protein>
<dbReference type="Proteomes" id="UP000070373">
    <property type="component" value="Unassembled WGS sequence"/>
</dbReference>
<dbReference type="GO" id="GO:0004777">
    <property type="term" value="F:succinate-semialdehyde dehydrogenase (NAD+) activity"/>
    <property type="evidence" value="ECO:0007669"/>
    <property type="project" value="TreeGrafter"/>
</dbReference>
<evidence type="ECO:0000256" key="1">
    <source>
        <dbReference type="ARBA" id="ARBA00009986"/>
    </source>
</evidence>
<proteinExistence type="inferred from homology"/>
<dbReference type="GO" id="GO:0009450">
    <property type="term" value="P:gamma-aminobutyric acid catabolic process"/>
    <property type="evidence" value="ECO:0007669"/>
    <property type="project" value="TreeGrafter"/>
</dbReference>
<dbReference type="PATRIC" id="fig|1698263.3.peg.589"/>
<comment type="caution">
    <text evidence="5">The sequence shown here is derived from an EMBL/GenBank/DDBJ whole genome shotgun (WGS) entry which is preliminary data.</text>
</comment>
<dbReference type="Gene3D" id="3.40.309.10">
    <property type="entry name" value="Aldehyde Dehydrogenase, Chain A, domain 2"/>
    <property type="match status" value="1"/>
</dbReference>
<dbReference type="Pfam" id="PF00171">
    <property type="entry name" value="Aldedh"/>
    <property type="match status" value="1"/>
</dbReference>
<comment type="similarity">
    <text evidence="1">Belongs to the aldehyde dehydrogenase family.</text>
</comment>
<dbReference type="EMBL" id="LHXN01000027">
    <property type="protein sequence ID" value="KXA92840.1"/>
    <property type="molecule type" value="Genomic_DNA"/>
</dbReference>
<dbReference type="FunFam" id="3.40.309.10:FF:000009">
    <property type="entry name" value="Aldehyde dehydrogenase A"/>
    <property type="match status" value="1"/>
</dbReference>
<dbReference type="FunFam" id="3.40.605.10:FF:000007">
    <property type="entry name" value="NAD/NADP-dependent betaine aldehyde dehydrogenase"/>
    <property type="match status" value="1"/>
</dbReference>
<dbReference type="Gene3D" id="3.40.605.10">
    <property type="entry name" value="Aldehyde Dehydrogenase, Chain A, domain 1"/>
    <property type="match status" value="1"/>
</dbReference>
<sequence length="485" mass="53491">MMGIGGINIYINGNWIEEDDREKIEVLNPATEEVFAELPRGDEDDVDKAVRAAERAFEGWRNKSGEERGSYLDDVVELLETEKDNIARNLTKEQGKSLSEAKGEVSASIRAFRYYARKARNIEGRIPPTESDEVRSFVEKEPVGPVAAISPWNYPVLLLSWKLAPALAAGCTVVGKPATKTPLAVREVFRSLDEAGLPPGVVNLVFGPGSTVGKALVRHDGIRKVAFTGQTGTGRQIMRDASTNIKELTLELGGHCPLIVDSDAKIDDAVEAGVYRSFRNMGQICNSINRIYVQENVYEEFLEEFVERASKLSIANGIEDPDADLGPMLDESGLEKTKRHIEDALDKGAELEYGGEPPEGEEYSKGYFFKPTVLTNVNHDMIVMTEETFGPVAPIMKFAEVQEAVEYSNDSIYGLVAYLFTEDLEKAYDIAEDLEYGTVGVNNVSGGDAPYPYSGWKQSGLGTELSEEGLNEYLKPKHIRAKSLR</sequence>
<keyword evidence="6" id="KW-1185">Reference proteome</keyword>
<dbReference type="InterPro" id="IPR015590">
    <property type="entry name" value="Aldehyde_DH_dom"/>
</dbReference>